<dbReference type="AlphaFoldDB" id="A0A225WHP4"/>
<dbReference type="GO" id="GO:0005737">
    <property type="term" value="C:cytoplasm"/>
    <property type="evidence" value="ECO:0007669"/>
    <property type="project" value="TreeGrafter"/>
</dbReference>
<keyword evidence="5" id="KW-0326">Glycosidase</keyword>
<dbReference type="HAMAP" id="MF_01876">
    <property type="entry name" value="PsiMP_glycosidase"/>
    <property type="match status" value="1"/>
</dbReference>
<dbReference type="EMBL" id="NBNE01000787">
    <property type="protein sequence ID" value="OWZ17236.1"/>
    <property type="molecule type" value="Genomic_DNA"/>
</dbReference>
<dbReference type="GO" id="GO:0046872">
    <property type="term" value="F:metal ion binding"/>
    <property type="evidence" value="ECO:0007669"/>
    <property type="project" value="UniProtKB-KW"/>
</dbReference>
<evidence type="ECO:0000259" key="6">
    <source>
        <dbReference type="Pfam" id="PF00294"/>
    </source>
</evidence>
<reference evidence="8" key="1">
    <citation type="submission" date="2017-03" db="EMBL/GenBank/DDBJ databases">
        <title>Phytopthora megakarya and P. palmivora, two closely related causual agents of cacao black pod achieved similar genome size and gene model numbers by different mechanisms.</title>
        <authorList>
            <person name="Ali S."/>
            <person name="Shao J."/>
            <person name="Larry D.J."/>
            <person name="Kronmiller B."/>
            <person name="Shen D."/>
            <person name="Strem M.D."/>
            <person name="Melnick R.L."/>
            <person name="Guiltinan M.J."/>
            <person name="Tyler B.M."/>
            <person name="Meinhardt L.W."/>
            <person name="Bailey B.A."/>
        </authorList>
    </citation>
    <scope>NUCLEOTIDE SEQUENCE [LARGE SCALE GENOMIC DNA]</scope>
    <source>
        <strain evidence="8">zdho120</strain>
    </source>
</reference>
<protein>
    <submittedName>
        <fullName evidence="7">Indigoidine synthase</fullName>
    </submittedName>
</protein>
<dbReference type="Pfam" id="PF00294">
    <property type="entry name" value="PfkB"/>
    <property type="match status" value="2"/>
</dbReference>
<keyword evidence="2" id="KW-0378">Hydrolase</keyword>
<dbReference type="SUPFAM" id="SSF53613">
    <property type="entry name" value="Ribokinase-like"/>
    <property type="match status" value="1"/>
</dbReference>
<dbReference type="Gene3D" id="3.40.1190.20">
    <property type="match status" value="1"/>
</dbReference>
<evidence type="ECO:0000256" key="2">
    <source>
        <dbReference type="ARBA" id="ARBA00022801"/>
    </source>
</evidence>
<feature type="domain" description="Carbohydrate kinase PfkB" evidence="6">
    <location>
        <begin position="655"/>
        <end position="704"/>
    </location>
</feature>
<accession>A0A225WHP4</accession>
<keyword evidence="1" id="KW-0479">Metal-binding</keyword>
<evidence type="ECO:0000313" key="7">
    <source>
        <dbReference type="EMBL" id="OWZ17236.1"/>
    </source>
</evidence>
<dbReference type="SUPFAM" id="SSF110581">
    <property type="entry name" value="Indigoidine synthase A-like"/>
    <property type="match status" value="1"/>
</dbReference>
<keyword evidence="8" id="KW-1185">Reference proteome</keyword>
<name>A0A225WHP4_9STRA</name>
<dbReference type="Proteomes" id="UP000198211">
    <property type="component" value="Unassembled WGS sequence"/>
</dbReference>
<dbReference type="CDD" id="cd01941">
    <property type="entry name" value="YeiC_kinase_like"/>
    <property type="match status" value="1"/>
</dbReference>
<evidence type="ECO:0000256" key="1">
    <source>
        <dbReference type="ARBA" id="ARBA00022723"/>
    </source>
</evidence>
<dbReference type="STRING" id="4795.A0A225WHP4"/>
<comment type="caution">
    <text evidence="7">The sequence shown here is derived from an EMBL/GenBank/DDBJ whole genome shotgun (WGS) entry which is preliminary data.</text>
</comment>
<dbReference type="GO" id="GO:0004730">
    <property type="term" value="F:pseudouridylate synthase activity"/>
    <property type="evidence" value="ECO:0007669"/>
    <property type="project" value="InterPro"/>
</dbReference>
<dbReference type="Pfam" id="PF04227">
    <property type="entry name" value="Indigoidine_A"/>
    <property type="match status" value="1"/>
</dbReference>
<proteinExistence type="inferred from homology"/>
<dbReference type="InterPro" id="IPR011611">
    <property type="entry name" value="PfkB_dom"/>
</dbReference>
<organism evidence="7 8">
    <name type="scientific">Phytophthora megakarya</name>
    <dbReference type="NCBI Taxonomy" id="4795"/>
    <lineage>
        <taxon>Eukaryota</taxon>
        <taxon>Sar</taxon>
        <taxon>Stramenopiles</taxon>
        <taxon>Oomycota</taxon>
        <taxon>Peronosporomycetes</taxon>
        <taxon>Peronosporales</taxon>
        <taxon>Peronosporaceae</taxon>
        <taxon>Phytophthora</taxon>
    </lineage>
</organism>
<sequence>MWRRSGSALSQRLALGEEVAEALYGRVKKPVVALESTIISHGMPFPQNLQMAKHVEQLVRTHGACPATICIADGALKVGLAEKDLTQLAELGAGAKKCSTRDIAAAVTDAKIVGATTVSSTMRIAHAAGIKVFVTGGIGGVHRFCEETMDISTDLMELSRTPVAVVCAGVKSILDIPRTLEFLETHSVPVIGYKTNQFPAFFTQDSGEKAHLRRDTPEDVACLIYESESLELPNGHIIAVPNPKPVSTELINNAIEVGLKEVVEKNIRGQAVTPYLLKCVNEITKGVSLESNIDLVNNNATVGSQIACALFDLENGFVMNSTAKPSVTYSIPEKQSESNNGFDKSPTQVLVVGGLVLDIVSSSNEPLLRGTSNIGTIKQSSVGRNIAECLHRLKLEPLLVSSVGNDASGSILLGNLKQLGMDTSGINISDNLSTAVYSALLDSTGDMDAAIADMSAFESIDIHVISDNAIENARLVIADGNLTPDTLRDLFKRSASLGVDTWFEPTSVQKALRVVEGDGVSSMTFMSPNADELHAISEAIRQKFEETGLSPETMGAHERFLLNKKSSIIPKKKMDRLKNDLITALLAMADGDTMKPKHVMVTLGKHGVLVASINVSVSDLREIVDDCEFEVELWGAHHVHGGNSVVMVHLPGVEIPVKNCTGAGDSMVGGTVYGLMEGYDILQSCHMGMLAARESLASEQAISPDLAPQVLCVDVSD</sequence>
<evidence type="ECO:0000256" key="5">
    <source>
        <dbReference type="ARBA" id="ARBA00023295"/>
    </source>
</evidence>
<dbReference type="PANTHER" id="PTHR42909:SF1">
    <property type="entry name" value="CARBOHYDRATE KINASE PFKB DOMAIN-CONTAINING PROTEIN"/>
    <property type="match status" value="1"/>
</dbReference>
<evidence type="ECO:0000313" key="8">
    <source>
        <dbReference type="Proteomes" id="UP000198211"/>
    </source>
</evidence>
<keyword evidence="4" id="KW-0456">Lyase</keyword>
<evidence type="ECO:0000256" key="4">
    <source>
        <dbReference type="ARBA" id="ARBA00023239"/>
    </source>
</evidence>
<dbReference type="InterPro" id="IPR007342">
    <property type="entry name" value="PsuG"/>
</dbReference>
<dbReference type="PANTHER" id="PTHR42909">
    <property type="entry name" value="ZGC:136858"/>
    <property type="match status" value="1"/>
</dbReference>
<dbReference type="Gene3D" id="3.40.1790.10">
    <property type="entry name" value="Indigoidine synthase domain"/>
    <property type="match status" value="1"/>
</dbReference>
<gene>
    <name evidence="7" type="ORF">PHMEG_0008854</name>
</gene>
<keyword evidence="3" id="KW-0464">Manganese</keyword>
<dbReference type="OrthoDB" id="198885at2759"/>
<feature type="domain" description="Carbohydrate kinase PfkB" evidence="6">
    <location>
        <begin position="382"/>
        <end position="538"/>
    </location>
</feature>
<dbReference type="GO" id="GO:0016798">
    <property type="term" value="F:hydrolase activity, acting on glycosyl bonds"/>
    <property type="evidence" value="ECO:0007669"/>
    <property type="project" value="UniProtKB-KW"/>
</dbReference>
<dbReference type="InterPro" id="IPR029056">
    <property type="entry name" value="Ribokinase-like"/>
</dbReference>
<dbReference type="InterPro" id="IPR022830">
    <property type="entry name" value="Indigdn_synthA-like"/>
</dbReference>
<evidence type="ECO:0000256" key="3">
    <source>
        <dbReference type="ARBA" id="ARBA00023211"/>
    </source>
</evidence>